<proteinExistence type="predicted"/>
<sequence length="65" mass="7423">MYLSDFVQLDGERYYIAVDTRTCQFRLERVSNDAIAQFMRNVLMLGEDDTIPGGRFPKVSSEVSA</sequence>
<reference evidence="1 2" key="1">
    <citation type="submission" date="2016-01" db="EMBL/GenBank/DDBJ databases">
        <authorList>
            <person name="Regsiter A."/>
            <person name="william w."/>
        </authorList>
    </citation>
    <scope>NUCLEOTIDE SEQUENCE [LARGE SCALE GENOMIC DNA]</scope>
    <source>
        <strain evidence="1 2">CFBP 5494</strain>
    </source>
</reference>
<dbReference type="AlphaFoldDB" id="A0A9W5F1E4"/>
<dbReference type="Proteomes" id="UP000191933">
    <property type="component" value="Unassembled WGS sequence"/>
</dbReference>
<evidence type="ECO:0000313" key="1">
    <source>
        <dbReference type="EMBL" id="CUW87496.1"/>
    </source>
</evidence>
<name>A0A9W5F1E4_9HYPH</name>
<dbReference type="EMBL" id="FBVY01000004">
    <property type="protein sequence ID" value="CUW87496.1"/>
    <property type="molecule type" value="Genomic_DNA"/>
</dbReference>
<evidence type="ECO:0000313" key="2">
    <source>
        <dbReference type="Proteomes" id="UP000191933"/>
    </source>
</evidence>
<protein>
    <submittedName>
        <fullName evidence="1">Uncharacterized protein</fullName>
    </submittedName>
</protein>
<comment type="caution">
    <text evidence="1">The sequence shown here is derived from an EMBL/GenBank/DDBJ whole genome shotgun (WGS) entry which is preliminary data.</text>
</comment>
<organism evidence="1 2">
    <name type="scientific">Agrobacterium genomosp. 2 str. CFBP 5494</name>
    <dbReference type="NCBI Taxonomy" id="1183436"/>
    <lineage>
        <taxon>Bacteria</taxon>
        <taxon>Pseudomonadati</taxon>
        <taxon>Pseudomonadota</taxon>
        <taxon>Alphaproteobacteria</taxon>
        <taxon>Hyphomicrobiales</taxon>
        <taxon>Rhizobiaceae</taxon>
        <taxon>Rhizobium/Agrobacterium group</taxon>
        <taxon>Agrobacterium</taxon>
        <taxon>Agrobacterium tumefaciens complex</taxon>
    </lineage>
</organism>
<dbReference type="RefSeq" id="WP_080822745.1">
    <property type="nucleotide sequence ID" value="NZ_LT009718.1"/>
</dbReference>
<keyword evidence="2" id="KW-1185">Reference proteome</keyword>
<gene>
    <name evidence="1" type="ORF">AGR2A_Cc120071</name>
</gene>
<accession>A0A9W5F1E4</accession>